<dbReference type="EC" id="2.7.7.65" evidence="1"/>
<sequence>MTKAHAPDADQESGLDQILSFLRRYGLDMRPEHYELGYRVVVDRDPFIIAAVQRAIETGHPVAPADIRAAMQHAGGVVQRAQELTVEVDRNAASLQDIIKRSQSAAREYSDALQGSVHDLAAAARGESISNLVDIAGTMLARATQAEAELAEARSEVDGLREHLAEARNVARQDPLTRLPNRRAFEERCLAELSAGNSLTIAICDIDRFKYINDTHGHNIGDRVLQFVARCLEKSCEGHFVARMGGEEFVILMSATNMMTAHRIIDAARRDVNAHDLKIRESGVYIGAISFSAGLAIGVKDEPHPNILKRADENLYQAKNSGRNKVVF</sequence>
<dbReference type="InterPro" id="IPR050469">
    <property type="entry name" value="Diguanylate_Cyclase"/>
</dbReference>
<organism evidence="5 6">
    <name type="scientific">Sphingomonas cavernae</name>
    <dbReference type="NCBI Taxonomy" id="2320861"/>
    <lineage>
        <taxon>Bacteria</taxon>
        <taxon>Pseudomonadati</taxon>
        <taxon>Pseudomonadota</taxon>
        <taxon>Alphaproteobacteria</taxon>
        <taxon>Sphingomonadales</taxon>
        <taxon>Sphingomonadaceae</taxon>
        <taxon>Sphingomonas</taxon>
    </lineage>
</organism>
<dbReference type="FunFam" id="3.30.70.270:FF:000001">
    <property type="entry name" value="Diguanylate cyclase domain protein"/>
    <property type="match status" value="1"/>
</dbReference>
<proteinExistence type="predicted"/>
<dbReference type="GO" id="GO:0043709">
    <property type="term" value="P:cell adhesion involved in single-species biofilm formation"/>
    <property type="evidence" value="ECO:0007669"/>
    <property type="project" value="TreeGrafter"/>
</dbReference>
<evidence type="ECO:0000256" key="3">
    <source>
        <dbReference type="SAM" id="Coils"/>
    </source>
</evidence>
<accession>A0A418WPN2</accession>
<protein>
    <recommendedName>
        <fullName evidence="1">diguanylate cyclase</fullName>
        <ecNumber evidence="1">2.7.7.65</ecNumber>
    </recommendedName>
</protein>
<dbReference type="PANTHER" id="PTHR45138">
    <property type="entry name" value="REGULATORY COMPONENTS OF SENSORY TRANSDUCTION SYSTEM"/>
    <property type="match status" value="1"/>
</dbReference>
<dbReference type="GO" id="GO:1902201">
    <property type="term" value="P:negative regulation of bacterial-type flagellum-dependent cell motility"/>
    <property type="evidence" value="ECO:0007669"/>
    <property type="project" value="TreeGrafter"/>
</dbReference>
<dbReference type="NCBIfam" id="TIGR00254">
    <property type="entry name" value="GGDEF"/>
    <property type="match status" value="1"/>
</dbReference>
<dbReference type="SUPFAM" id="SSF55073">
    <property type="entry name" value="Nucleotide cyclase"/>
    <property type="match status" value="1"/>
</dbReference>
<dbReference type="CDD" id="cd01949">
    <property type="entry name" value="GGDEF"/>
    <property type="match status" value="1"/>
</dbReference>
<keyword evidence="3" id="KW-0175">Coiled coil</keyword>
<dbReference type="Pfam" id="PF00990">
    <property type="entry name" value="GGDEF"/>
    <property type="match status" value="1"/>
</dbReference>
<dbReference type="InterPro" id="IPR000160">
    <property type="entry name" value="GGDEF_dom"/>
</dbReference>
<dbReference type="Proteomes" id="UP000286100">
    <property type="component" value="Unassembled WGS sequence"/>
</dbReference>
<dbReference type="PANTHER" id="PTHR45138:SF9">
    <property type="entry name" value="DIGUANYLATE CYCLASE DGCM-RELATED"/>
    <property type="match status" value="1"/>
</dbReference>
<dbReference type="EMBL" id="QYUM01000002">
    <property type="protein sequence ID" value="RJF93208.1"/>
    <property type="molecule type" value="Genomic_DNA"/>
</dbReference>
<dbReference type="SMART" id="SM00267">
    <property type="entry name" value="GGDEF"/>
    <property type="match status" value="1"/>
</dbReference>
<dbReference type="GO" id="GO:0052621">
    <property type="term" value="F:diguanylate cyclase activity"/>
    <property type="evidence" value="ECO:0007669"/>
    <property type="project" value="UniProtKB-EC"/>
</dbReference>
<dbReference type="RefSeq" id="WP_119759486.1">
    <property type="nucleotide sequence ID" value="NZ_QYUM01000002.1"/>
</dbReference>
<dbReference type="OrthoDB" id="9812260at2"/>
<feature type="coiled-coil region" evidence="3">
    <location>
        <begin position="136"/>
        <end position="170"/>
    </location>
</feature>
<dbReference type="AlphaFoldDB" id="A0A418WPN2"/>
<evidence type="ECO:0000256" key="1">
    <source>
        <dbReference type="ARBA" id="ARBA00012528"/>
    </source>
</evidence>
<reference evidence="5 6" key="1">
    <citation type="submission" date="2018-09" db="EMBL/GenBank/DDBJ databases">
        <authorList>
            <person name="Zhu H."/>
        </authorList>
    </citation>
    <scope>NUCLEOTIDE SEQUENCE [LARGE SCALE GENOMIC DNA]</scope>
    <source>
        <strain evidence="5 6">K2R01-6</strain>
    </source>
</reference>
<dbReference type="InterPro" id="IPR043128">
    <property type="entry name" value="Rev_trsase/Diguanyl_cyclase"/>
</dbReference>
<name>A0A418WPN2_9SPHN</name>
<dbReference type="PROSITE" id="PS50887">
    <property type="entry name" value="GGDEF"/>
    <property type="match status" value="1"/>
</dbReference>
<evidence type="ECO:0000313" key="6">
    <source>
        <dbReference type="Proteomes" id="UP000286100"/>
    </source>
</evidence>
<evidence type="ECO:0000256" key="2">
    <source>
        <dbReference type="ARBA" id="ARBA00034247"/>
    </source>
</evidence>
<evidence type="ECO:0000313" key="5">
    <source>
        <dbReference type="EMBL" id="RJF93208.1"/>
    </source>
</evidence>
<gene>
    <name evidence="5" type="ORF">D3876_02280</name>
</gene>
<feature type="domain" description="GGDEF" evidence="4">
    <location>
        <begin position="197"/>
        <end position="328"/>
    </location>
</feature>
<keyword evidence="6" id="KW-1185">Reference proteome</keyword>
<dbReference type="Gene3D" id="3.30.70.270">
    <property type="match status" value="1"/>
</dbReference>
<dbReference type="InterPro" id="IPR029787">
    <property type="entry name" value="Nucleotide_cyclase"/>
</dbReference>
<evidence type="ECO:0000259" key="4">
    <source>
        <dbReference type="PROSITE" id="PS50887"/>
    </source>
</evidence>
<comment type="catalytic activity">
    <reaction evidence="2">
        <text>2 GTP = 3',3'-c-di-GMP + 2 diphosphate</text>
        <dbReference type="Rhea" id="RHEA:24898"/>
        <dbReference type="ChEBI" id="CHEBI:33019"/>
        <dbReference type="ChEBI" id="CHEBI:37565"/>
        <dbReference type="ChEBI" id="CHEBI:58805"/>
        <dbReference type="EC" id="2.7.7.65"/>
    </reaction>
</comment>
<comment type="caution">
    <text evidence="5">The sequence shown here is derived from an EMBL/GenBank/DDBJ whole genome shotgun (WGS) entry which is preliminary data.</text>
</comment>
<dbReference type="GO" id="GO:0005886">
    <property type="term" value="C:plasma membrane"/>
    <property type="evidence" value="ECO:0007669"/>
    <property type="project" value="TreeGrafter"/>
</dbReference>